<evidence type="ECO:0000313" key="2">
    <source>
        <dbReference type="EMBL" id="MBI3128049.1"/>
    </source>
</evidence>
<accession>A0A932MM98</accession>
<dbReference type="Proteomes" id="UP000782312">
    <property type="component" value="Unassembled WGS sequence"/>
</dbReference>
<dbReference type="AlphaFoldDB" id="A0A932MM98"/>
<gene>
    <name evidence="2" type="ORF">HYZ11_10635</name>
</gene>
<feature type="transmembrane region" description="Helical" evidence="1">
    <location>
        <begin position="138"/>
        <end position="158"/>
    </location>
</feature>
<proteinExistence type="predicted"/>
<keyword evidence="1" id="KW-0472">Membrane</keyword>
<comment type="caution">
    <text evidence="2">The sequence shown here is derived from an EMBL/GenBank/DDBJ whole genome shotgun (WGS) entry which is preliminary data.</text>
</comment>
<name>A0A932MM98_UNCTE</name>
<dbReference type="EMBL" id="JACPUR010000023">
    <property type="protein sequence ID" value="MBI3128049.1"/>
    <property type="molecule type" value="Genomic_DNA"/>
</dbReference>
<protein>
    <submittedName>
        <fullName evidence="2">Uncharacterized protein</fullName>
    </submittedName>
</protein>
<evidence type="ECO:0000313" key="3">
    <source>
        <dbReference type="Proteomes" id="UP000782312"/>
    </source>
</evidence>
<reference evidence="2" key="1">
    <citation type="submission" date="2020-07" db="EMBL/GenBank/DDBJ databases">
        <title>Huge and variable diversity of episymbiotic CPR bacteria and DPANN archaea in groundwater ecosystems.</title>
        <authorList>
            <person name="He C.Y."/>
            <person name="Keren R."/>
            <person name="Whittaker M."/>
            <person name="Farag I.F."/>
            <person name="Doudna J."/>
            <person name="Cate J.H.D."/>
            <person name="Banfield J.F."/>
        </authorList>
    </citation>
    <scope>NUCLEOTIDE SEQUENCE</scope>
    <source>
        <strain evidence="2">NC_groundwater_763_Ag_S-0.2um_68_21</strain>
    </source>
</reference>
<evidence type="ECO:0000256" key="1">
    <source>
        <dbReference type="SAM" id="Phobius"/>
    </source>
</evidence>
<organism evidence="2 3">
    <name type="scientific">Tectimicrobiota bacterium</name>
    <dbReference type="NCBI Taxonomy" id="2528274"/>
    <lineage>
        <taxon>Bacteria</taxon>
        <taxon>Pseudomonadati</taxon>
        <taxon>Nitrospinota/Tectimicrobiota group</taxon>
        <taxon>Candidatus Tectimicrobiota</taxon>
    </lineage>
</organism>
<keyword evidence="1" id="KW-0812">Transmembrane</keyword>
<keyword evidence="1" id="KW-1133">Transmembrane helix</keyword>
<sequence>MINASSSKIHWNYFIALERDLEVASRYVEFCQQNFNVYSIEFAHLLFAAASEVDVVAKLLCQRLQPDARRHNIDDYKAVLLAGFPNLPATQVFVPRYSLDLKPWDNWAGQDNPLWWRSYNNVKHERQKYFGEATFKNALNALGALLILVFYYYSYALAPQGNPPLSPKDTTRQLQPESTLLRLDDDYYYFNLIG</sequence>